<dbReference type="InterPro" id="IPR000515">
    <property type="entry name" value="MetI-like"/>
</dbReference>
<proteinExistence type="inferred from homology"/>
<dbReference type="CDD" id="cd06261">
    <property type="entry name" value="TM_PBP2"/>
    <property type="match status" value="1"/>
</dbReference>
<sequence>MAKFTHHSKIAFLFIAPQLLVTLLFFIWPAFGAIVQSLFLSDPFDLHTQFAGLENYIDLFLNPDYGKAIGVTAVLAIAITALTMCFGLGLAVLVNGRRRSQSLYKSLLLWPYAVAPAVAAILWRFLFHPALGWLPGLAGWWGIDFNYMIHPSQALIVIIIAASWQQFSYNFLFFFAALKLVPNSLIEAAIIDGASSWRRFWQIIFPLLAPTTFFLFVMNLAYAFFDTFGMIQVITNGGPQSSTTTLIYKVYEDGFIGMDPGSSSAQSVVLMLIVLGLTLLQFRYLEKKIYYQ</sequence>
<keyword evidence="5" id="KW-1003">Cell membrane</keyword>
<evidence type="ECO:0000256" key="8">
    <source>
        <dbReference type="ARBA" id="ARBA00022989"/>
    </source>
</evidence>
<dbReference type="InterPro" id="IPR050809">
    <property type="entry name" value="UgpAE/MalFG_permease"/>
</dbReference>
<feature type="domain" description="ABC transmembrane type-1" evidence="12">
    <location>
        <begin position="69"/>
        <end position="281"/>
    </location>
</feature>
<comment type="caution">
    <text evidence="13">The sequence shown here is derived from an EMBL/GenBank/DDBJ whole genome shotgun (WGS) entry which is preliminary data.</text>
</comment>
<feature type="transmembrane region" description="Helical" evidence="11">
    <location>
        <begin position="268"/>
        <end position="285"/>
    </location>
</feature>
<evidence type="ECO:0000256" key="2">
    <source>
        <dbReference type="ARBA" id="ARBA00008852"/>
    </source>
</evidence>
<feature type="transmembrane region" description="Helical" evidence="11">
    <location>
        <begin position="107"/>
        <end position="127"/>
    </location>
</feature>
<evidence type="ECO:0000256" key="7">
    <source>
        <dbReference type="ARBA" id="ARBA00022692"/>
    </source>
</evidence>
<keyword evidence="4 11" id="KW-0813">Transport</keyword>
<evidence type="ECO:0000256" key="5">
    <source>
        <dbReference type="ARBA" id="ARBA00022475"/>
    </source>
</evidence>
<dbReference type="OrthoDB" id="9785347at2"/>
<feature type="transmembrane region" description="Helical" evidence="11">
    <location>
        <begin position="203"/>
        <end position="225"/>
    </location>
</feature>
<accession>A0A433JKX9</accession>
<dbReference type="Pfam" id="PF00528">
    <property type="entry name" value="BPD_transp_1"/>
    <property type="match status" value="1"/>
</dbReference>
<dbReference type="GO" id="GO:0055085">
    <property type="term" value="P:transmembrane transport"/>
    <property type="evidence" value="ECO:0007669"/>
    <property type="project" value="InterPro"/>
</dbReference>
<comment type="similarity">
    <text evidence="2">Belongs to the binding-protein-dependent transport system permease family. UgpAE subfamily.</text>
</comment>
<dbReference type="AlphaFoldDB" id="A0A433JKX9"/>
<dbReference type="Gene3D" id="1.10.3720.10">
    <property type="entry name" value="MetI-like"/>
    <property type="match status" value="1"/>
</dbReference>
<evidence type="ECO:0000256" key="3">
    <source>
        <dbReference type="ARBA" id="ARBA00011557"/>
    </source>
</evidence>
<dbReference type="SUPFAM" id="SSF161098">
    <property type="entry name" value="MetI-like"/>
    <property type="match status" value="1"/>
</dbReference>
<keyword evidence="6" id="KW-0997">Cell inner membrane</keyword>
<dbReference type="GO" id="GO:0005886">
    <property type="term" value="C:plasma membrane"/>
    <property type="evidence" value="ECO:0007669"/>
    <property type="project" value="UniProtKB-SubCell"/>
</dbReference>
<gene>
    <name evidence="13" type="ORF">EKM59_03080</name>
</gene>
<evidence type="ECO:0000256" key="10">
    <source>
        <dbReference type="ARBA" id="ARBA00040780"/>
    </source>
</evidence>
<evidence type="ECO:0000259" key="12">
    <source>
        <dbReference type="PROSITE" id="PS50928"/>
    </source>
</evidence>
<evidence type="ECO:0000256" key="9">
    <source>
        <dbReference type="ARBA" id="ARBA00023136"/>
    </source>
</evidence>
<dbReference type="PANTHER" id="PTHR43227">
    <property type="entry name" value="BLL4140 PROTEIN"/>
    <property type="match status" value="1"/>
</dbReference>
<dbReference type="InterPro" id="IPR035906">
    <property type="entry name" value="MetI-like_sf"/>
</dbReference>
<keyword evidence="9 11" id="KW-0472">Membrane</keyword>
<dbReference type="EMBL" id="RZGR01000006">
    <property type="protein sequence ID" value="RUQ89756.1"/>
    <property type="molecule type" value="Genomic_DNA"/>
</dbReference>
<keyword evidence="8 11" id="KW-1133">Transmembrane helix</keyword>
<evidence type="ECO:0000313" key="13">
    <source>
        <dbReference type="EMBL" id="RUQ89756.1"/>
    </source>
</evidence>
<dbReference type="PANTHER" id="PTHR43227:SF9">
    <property type="entry name" value="SN-GLYCEROL-3-PHOSPHATE TRANSPORT SYSTEM PERMEASE PROTEIN UGPA"/>
    <property type="match status" value="1"/>
</dbReference>
<evidence type="ECO:0000256" key="6">
    <source>
        <dbReference type="ARBA" id="ARBA00022519"/>
    </source>
</evidence>
<evidence type="ECO:0000256" key="11">
    <source>
        <dbReference type="RuleBase" id="RU363032"/>
    </source>
</evidence>
<comment type="subcellular location">
    <subcellularLocation>
        <location evidence="1">Cell inner membrane</location>
        <topology evidence="1">Multi-pass membrane protein</topology>
    </subcellularLocation>
    <subcellularLocation>
        <location evidence="11">Cell membrane</location>
        <topology evidence="11">Multi-pass membrane protein</topology>
    </subcellularLocation>
</comment>
<evidence type="ECO:0000256" key="1">
    <source>
        <dbReference type="ARBA" id="ARBA00004429"/>
    </source>
</evidence>
<keyword evidence="14" id="KW-1185">Reference proteome</keyword>
<name>A0A433JKX9_9GAMM</name>
<evidence type="ECO:0000313" key="14">
    <source>
        <dbReference type="Proteomes" id="UP000288012"/>
    </source>
</evidence>
<dbReference type="RefSeq" id="WP_127032586.1">
    <property type="nucleotide sequence ID" value="NZ_RZGR01000006.1"/>
</dbReference>
<organism evidence="13 14">
    <name type="scientific">Legionella septentrionalis</name>
    <dbReference type="NCBI Taxonomy" id="2498109"/>
    <lineage>
        <taxon>Bacteria</taxon>
        <taxon>Pseudomonadati</taxon>
        <taxon>Pseudomonadota</taxon>
        <taxon>Gammaproteobacteria</taxon>
        <taxon>Legionellales</taxon>
        <taxon>Legionellaceae</taxon>
        <taxon>Legionella</taxon>
    </lineage>
</organism>
<dbReference type="Proteomes" id="UP000288012">
    <property type="component" value="Unassembled WGS sequence"/>
</dbReference>
<comment type="subunit">
    <text evidence="3">The complex is composed of two ATP-binding proteins (UgpC), two transmembrane proteins (UgpA and UgpE) and a solute-binding protein (UgpB).</text>
</comment>
<keyword evidence="7 11" id="KW-0812">Transmembrane</keyword>
<protein>
    <recommendedName>
        <fullName evidence="10">sn-glycerol-3-phosphate transport system permease protein UgpA</fullName>
    </recommendedName>
</protein>
<evidence type="ECO:0000256" key="4">
    <source>
        <dbReference type="ARBA" id="ARBA00022448"/>
    </source>
</evidence>
<dbReference type="PROSITE" id="PS50928">
    <property type="entry name" value="ABC_TM1"/>
    <property type="match status" value="1"/>
</dbReference>
<reference evidence="13 14" key="1">
    <citation type="submission" date="2018-12" db="EMBL/GenBank/DDBJ databases">
        <title>Legionella sp,whole genome shotgun sequence.</title>
        <authorList>
            <person name="Wu H."/>
        </authorList>
    </citation>
    <scope>NUCLEOTIDE SEQUENCE [LARGE SCALE GENOMIC DNA]</scope>
    <source>
        <strain evidence="14">km714</strain>
    </source>
</reference>
<feature type="transmembrane region" description="Helical" evidence="11">
    <location>
        <begin position="68"/>
        <end position="95"/>
    </location>
</feature>